<organism evidence="2 3">
    <name type="scientific">Dipteronia sinensis</name>
    <dbReference type="NCBI Taxonomy" id="43782"/>
    <lineage>
        <taxon>Eukaryota</taxon>
        <taxon>Viridiplantae</taxon>
        <taxon>Streptophyta</taxon>
        <taxon>Embryophyta</taxon>
        <taxon>Tracheophyta</taxon>
        <taxon>Spermatophyta</taxon>
        <taxon>Magnoliopsida</taxon>
        <taxon>eudicotyledons</taxon>
        <taxon>Gunneridae</taxon>
        <taxon>Pentapetalae</taxon>
        <taxon>rosids</taxon>
        <taxon>malvids</taxon>
        <taxon>Sapindales</taxon>
        <taxon>Sapindaceae</taxon>
        <taxon>Hippocastanoideae</taxon>
        <taxon>Acereae</taxon>
        <taxon>Dipteronia</taxon>
    </lineage>
</organism>
<sequence length="651" mass="73794">MCLIGNFYEGGETDFVKVSRNSTYAELCREVQGIENVDITRFTIELRTLVDTSVRLRPARPKIKNDSDVEMLLYDDGHVPKVYVSGLEKVSAELGNVGVPTVQPVYQTFLQQLEARLQSAGGSNNIWGTIPTTYPTFEIPSVNPIISEDPTIDEVVDPYNEDVRSIPEYNSYIEYGLDDGVNDEPAHYHEMSSDPTDGCHTGSVPPVFIGSSTDTFEDDGINDGDRSGTEVPWPWIIHGVSNYSFELVRIEESSSSNWIILKFVLQGQARQDMKLAVRILSANFKSVQLRWKLLPVYCHQLKCMNLGTITAIKIDTARKFKYLTITLSASLEGFYTTIQPAICIDATYLKECEDSWTWFLKELKKTIGCPANCIIISDGSFAIKVAMTKEYSEITHDLCGFHMNRNLKNIFKNHVVCNLFREASMAQRESEFLEKMQELSRVNRLAYEYLMRVWPHRWSRVYCPVRRYRGMTSNIVKCFVKRILSTSVLISTKQEPGWKSILVSSFPLDTQANGILLKKYVPKLFFHHSGELKLVGRERIRFHLQVSMVVGVGTVPSVRNLATTDKIVQTPSRSARHCSGPTNRSTTAPTSLFHEFVTTIVVELIMDLNRGCASKDYVEIADSLIHLACLVMILHFIEKTYIEIVMKQVMS</sequence>
<gene>
    <name evidence="2" type="ORF">Dsin_001952</name>
</gene>
<reference evidence="2" key="1">
    <citation type="journal article" date="2023" name="Plant J.">
        <title>Genome sequences and population genomics provide insights into the demographic history, inbreeding, and mutation load of two 'living fossil' tree species of Dipteronia.</title>
        <authorList>
            <person name="Feng Y."/>
            <person name="Comes H.P."/>
            <person name="Chen J."/>
            <person name="Zhu S."/>
            <person name="Lu R."/>
            <person name="Zhang X."/>
            <person name="Li P."/>
            <person name="Qiu J."/>
            <person name="Olsen K.M."/>
            <person name="Qiu Y."/>
        </authorList>
    </citation>
    <scope>NUCLEOTIDE SEQUENCE</scope>
    <source>
        <strain evidence="2">NBL</strain>
    </source>
</reference>
<evidence type="ECO:0000313" key="3">
    <source>
        <dbReference type="Proteomes" id="UP001281410"/>
    </source>
</evidence>
<dbReference type="EMBL" id="JANJYJ010000001">
    <property type="protein sequence ID" value="KAK3230071.1"/>
    <property type="molecule type" value="Genomic_DNA"/>
</dbReference>
<dbReference type="Proteomes" id="UP001281410">
    <property type="component" value="Unassembled WGS sequence"/>
</dbReference>
<dbReference type="AlphaFoldDB" id="A0AAE0B5C5"/>
<dbReference type="InterPro" id="IPR018289">
    <property type="entry name" value="MULE_transposase_dom"/>
</dbReference>
<protein>
    <recommendedName>
        <fullName evidence="1">MULE transposase domain-containing protein</fullName>
    </recommendedName>
</protein>
<dbReference type="PANTHER" id="PTHR31973">
    <property type="entry name" value="POLYPROTEIN, PUTATIVE-RELATED"/>
    <property type="match status" value="1"/>
</dbReference>
<feature type="domain" description="MULE transposase" evidence="1">
    <location>
        <begin position="350"/>
        <end position="406"/>
    </location>
</feature>
<evidence type="ECO:0000259" key="1">
    <source>
        <dbReference type="Pfam" id="PF10551"/>
    </source>
</evidence>
<accession>A0AAE0B5C5</accession>
<evidence type="ECO:0000313" key="2">
    <source>
        <dbReference type="EMBL" id="KAK3230071.1"/>
    </source>
</evidence>
<proteinExistence type="predicted"/>
<dbReference type="PANTHER" id="PTHR31973:SF195">
    <property type="entry name" value="MUDR FAMILY TRANSPOSASE"/>
    <property type="match status" value="1"/>
</dbReference>
<keyword evidence="3" id="KW-1185">Reference proteome</keyword>
<dbReference type="Pfam" id="PF10551">
    <property type="entry name" value="MULE"/>
    <property type="match status" value="1"/>
</dbReference>
<name>A0AAE0B5C5_9ROSI</name>
<comment type="caution">
    <text evidence="2">The sequence shown here is derived from an EMBL/GenBank/DDBJ whole genome shotgun (WGS) entry which is preliminary data.</text>
</comment>